<evidence type="ECO:0008006" key="4">
    <source>
        <dbReference type="Google" id="ProtNLM"/>
    </source>
</evidence>
<feature type="compositionally biased region" description="Basic residues" evidence="1">
    <location>
        <begin position="159"/>
        <end position="175"/>
    </location>
</feature>
<dbReference type="Pfam" id="PF08634">
    <property type="entry name" value="Pet127"/>
    <property type="match status" value="1"/>
</dbReference>
<dbReference type="PANTHER" id="PTHR31014:SF0">
    <property type="entry name" value="MITOCHONDRIAL TRANSLATION SYSTEM COMPONENT PET127-RELATED"/>
    <property type="match status" value="1"/>
</dbReference>
<dbReference type="EMBL" id="CM032188">
    <property type="protein sequence ID" value="KAG7088520.1"/>
    <property type="molecule type" value="Genomic_DNA"/>
</dbReference>
<feature type="region of interest" description="Disordered" evidence="1">
    <location>
        <begin position="53"/>
        <end position="102"/>
    </location>
</feature>
<feature type="region of interest" description="Disordered" evidence="1">
    <location>
        <begin position="767"/>
        <end position="796"/>
    </location>
</feature>
<dbReference type="RefSeq" id="XP_043004991.1">
    <property type="nucleotide sequence ID" value="XM_043157624.1"/>
</dbReference>
<evidence type="ECO:0000313" key="3">
    <source>
        <dbReference type="Proteomes" id="UP001049176"/>
    </source>
</evidence>
<dbReference type="GeneID" id="66081579"/>
<dbReference type="OrthoDB" id="10249045at2759"/>
<comment type="caution">
    <text evidence="2">The sequence shown here is derived from an EMBL/GenBank/DDBJ whole genome shotgun (WGS) entry which is preliminary data.</text>
</comment>
<gene>
    <name evidence="2" type="ORF">E1B28_012504</name>
</gene>
<dbReference type="AlphaFoldDB" id="A0A9P7UP14"/>
<dbReference type="InterPro" id="IPR013943">
    <property type="entry name" value="Pet127"/>
</dbReference>
<organism evidence="2 3">
    <name type="scientific">Marasmius oreades</name>
    <name type="common">fairy-ring Marasmius</name>
    <dbReference type="NCBI Taxonomy" id="181124"/>
    <lineage>
        <taxon>Eukaryota</taxon>
        <taxon>Fungi</taxon>
        <taxon>Dikarya</taxon>
        <taxon>Basidiomycota</taxon>
        <taxon>Agaricomycotina</taxon>
        <taxon>Agaricomycetes</taxon>
        <taxon>Agaricomycetidae</taxon>
        <taxon>Agaricales</taxon>
        <taxon>Marasmiineae</taxon>
        <taxon>Marasmiaceae</taxon>
        <taxon>Marasmius</taxon>
    </lineage>
</organism>
<dbReference type="PANTHER" id="PTHR31014">
    <property type="entry name" value="MITOCHONDRIAL TRANSLATION SYSTEM COMPONENT PET127-RELATED"/>
    <property type="match status" value="1"/>
</dbReference>
<proteinExistence type="predicted"/>
<name>A0A9P7UP14_9AGAR</name>
<feature type="region of interest" description="Disordered" evidence="1">
    <location>
        <begin position="148"/>
        <end position="203"/>
    </location>
</feature>
<dbReference type="GO" id="GO:0005740">
    <property type="term" value="C:mitochondrial envelope"/>
    <property type="evidence" value="ECO:0007669"/>
    <property type="project" value="TreeGrafter"/>
</dbReference>
<dbReference type="Proteomes" id="UP001049176">
    <property type="component" value="Chromosome 8"/>
</dbReference>
<sequence>MSLAYNAQTKLFRSTQSLVTRIQISTTTSARSNSHSFTEDDLNSSPALTHVSEVDLSGPSAPSKGPKIAVPAQPRSPVAAHKSLSHPPSIQTPSALQRGVERRQRISEDIAKLLDVITIREDFATKLGSDNPLDDFLNKTGEKEGVRVAELSGNSLSSSKKKKKKLVEKRARRKQSLRERKAEEAQVQPVMTKVASTKPQYSRRTEGLLENTSKEPVLVALEPPTKQNPVATLAHGLDRVLFNPGVYWLRDPRTRVYNFNPAIEIIPKVVDFAFERLTGFIKSSRDEDLWALARKENRRFGGSTSSLSGILSQIYFMLSNNKDVDLRTLSMKFEGESTSFTPGQRMAASVVFNHNDGTYAIDSEPNKQEEAEKNILTWMGTLLEKYFTMTSDEFLAYMRTHAEKPVIEDEKASDGPVREAYRYSKSNTFVMRSQLDCHDSRLPGSGVFDIKTRACLPIRMDILNFEESSGYLIDKSFGLTGSFEREYYDLVRSGFLKYSFQARIGNMDGVFVAYHNTERIFGFQYVPLEEMDQRLFGGQRGTGNVVFKKCVEMMEIVAEEIVGCFPGQSVKCTFETEERATDMHVWVEPVEKSEGGETPVKELVVTATSFLGDEMVEGDLAVKLAVDKSWTVHWTVTHLDLPEETIRSRLQKAKDRQFRAYSLPSGIDHSKIREWWNKLNFGGKENVESEVLSEIPHFFSTHFQEPDRRIVELRELARKGRRQTQWLAESGKGKPKVVYGVGEVYVDEDTVLKELKEDKDVYTQVLSIQKESEEDDQNASAKAPSMDKDSEESPDC</sequence>
<keyword evidence="3" id="KW-1185">Reference proteome</keyword>
<reference evidence="2" key="1">
    <citation type="journal article" date="2021" name="Genome Biol. Evol.">
        <title>The assembled and annotated genome of the fairy-ring fungus Marasmius oreades.</title>
        <authorList>
            <person name="Hiltunen M."/>
            <person name="Ament-Velasquez S.L."/>
            <person name="Johannesson H."/>
        </authorList>
    </citation>
    <scope>NUCLEOTIDE SEQUENCE</scope>
    <source>
        <strain evidence="2">03SP1</strain>
    </source>
</reference>
<evidence type="ECO:0000313" key="2">
    <source>
        <dbReference type="EMBL" id="KAG7088520.1"/>
    </source>
</evidence>
<feature type="compositionally biased region" description="Polar residues" evidence="1">
    <location>
        <begin position="86"/>
        <end position="95"/>
    </location>
</feature>
<protein>
    <recommendedName>
        <fullName evidence="4">Pet127-domain-containing protein</fullName>
    </recommendedName>
</protein>
<accession>A0A9P7UP14</accession>
<dbReference type="KEGG" id="more:E1B28_012504"/>
<dbReference type="GO" id="GO:0000964">
    <property type="term" value="P:mitochondrial RNA 5'-end processing"/>
    <property type="evidence" value="ECO:0007669"/>
    <property type="project" value="TreeGrafter"/>
</dbReference>
<evidence type="ECO:0000256" key="1">
    <source>
        <dbReference type="SAM" id="MobiDB-lite"/>
    </source>
</evidence>